<dbReference type="SUPFAM" id="SSF54427">
    <property type="entry name" value="NTF2-like"/>
    <property type="match status" value="1"/>
</dbReference>
<dbReference type="Proteomes" id="UP000011223">
    <property type="component" value="Unassembled WGS sequence"/>
</dbReference>
<dbReference type="Pfam" id="PF12680">
    <property type="entry name" value="SnoaL_2"/>
    <property type="match status" value="1"/>
</dbReference>
<organism evidence="2 3">
    <name type="scientific">Grimontia indica</name>
    <dbReference type="NCBI Taxonomy" id="1056512"/>
    <lineage>
        <taxon>Bacteria</taxon>
        <taxon>Pseudomonadati</taxon>
        <taxon>Pseudomonadota</taxon>
        <taxon>Gammaproteobacteria</taxon>
        <taxon>Vibrionales</taxon>
        <taxon>Vibrionaceae</taxon>
        <taxon>Grimontia</taxon>
    </lineage>
</organism>
<dbReference type="InterPro" id="IPR032710">
    <property type="entry name" value="NTF2-like_dom_sf"/>
</dbReference>
<evidence type="ECO:0000259" key="1">
    <source>
        <dbReference type="Pfam" id="PF12680"/>
    </source>
</evidence>
<feature type="domain" description="SnoaL-like" evidence="1">
    <location>
        <begin position="7"/>
        <end position="82"/>
    </location>
</feature>
<reference evidence="2 3" key="1">
    <citation type="journal article" date="2014" name="PLoS ONE">
        <title>Grimontia indica AK16(T), sp. nov., Isolated from a Seawater Sample Reports the Presence of Pathogenic Genes Similar to Vibrio Genus.</title>
        <authorList>
            <person name="Singh A."/>
            <person name="Vaidya B."/>
            <person name="Khatri I."/>
            <person name="Srinivas T.N."/>
            <person name="Subramanian S."/>
            <person name="Korpole S."/>
            <person name="Pinnaka A.K."/>
        </authorList>
    </citation>
    <scope>NUCLEOTIDE SEQUENCE [LARGE SCALE GENOMIC DNA]</scope>
    <source>
        <strain evidence="2 3">AK16</strain>
    </source>
</reference>
<sequence length="92" mass="10588">MNEKDVVLAFWQAMESNDFYAVGEWLSDDFELYWPQSGELIQGRESFGALNSAYPAEGLWRFTINSLVHEREQVVTDVSVTDGTRQDRVIPK</sequence>
<proteinExistence type="predicted"/>
<dbReference type="eggNOG" id="COG3631">
    <property type="taxonomic scope" value="Bacteria"/>
</dbReference>
<evidence type="ECO:0000313" key="2">
    <source>
        <dbReference type="EMBL" id="EOD77034.1"/>
    </source>
</evidence>
<accession>R1GLT0</accession>
<dbReference type="InterPro" id="IPR037401">
    <property type="entry name" value="SnoaL-like"/>
</dbReference>
<evidence type="ECO:0000313" key="3">
    <source>
        <dbReference type="Proteomes" id="UP000011223"/>
    </source>
</evidence>
<gene>
    <name evidence="2" type="ORF">D515_04780</name>
</gene>
<dbReference type="Gene3D" id="3.10.450.50">
    <property type="match status" value="1"/>
</dbReference>
<protein>
    <recommendedName>
        <fullName evidence="1">SnoaL-like domain-containing protein</fullName>
    </recommendedName>
</protein>
<dbReference type="AlphaFoldDB" id="R1GLT0"/>
<dbReference type="EMBL" id="ANFM02000084">
    <property type="protein sequence ID" value="EOD77034.1"/>
    <property type="molecule type" value="Genomic_DNA"/>
</dbReference>
<name>R1GLT0_9GAMM</name>
<keyword evidence="3" id="KW-1185">Reference proteome</keyword>
<comment type="caution">
    <text evidence="2">The sequence shown here is derived from an EMBL/GenBank/DDBJ whole genome shotgun (WGS) entry which is preliminary data.</text>
</comment>